<proteinExistence type="predicted"/>
<feature type="transmembrane region" description="Helical" evidence="1">
    <location>
        <begin position="17"/>
        <end position="36"/>
    </location>
</feature>
<feature type="transmembrane region" description="Helical" evidence="1">
    <location>
        <begin position="42"/>
        <end position="59"/>
    </location>
</feature>
<evidence type="ECO:0000313" key="3">
    <source>
        <dbReference type="Proteomes" id="UP000193827"/>
    </source>
</evidence>
<evidence type="ECO:0000313" key="2">
    <source>
        <dbReference type="EMBL" id="SLN32143.1"/>
    </source>
</evidence>
<dbReference type="Proteomes" id="UP000193827">
    <property type="component" value="Unassembled WGS sequence"/>
</dbReference>
<keyword evidence="3" id="KW-1185">Reference proteome</keyword>
<sequence>MNEEILATVHASGPRRFIGVASLFLLGGLLIYIALAQPPENLFWRLFLFVLGGATLWLSEMMRRATLMTVELTETHLRCSDGRVIAEVSQIASLDRGTFAFKPSHGFLVRLKDKAPACWQPGLWWRLGRRVGIGGVTPGPQTRIMADMIAAMLARD</sequence>
<keyword evidence="1" id="KW-1133">Transmembrane helix</keyword>
<dbReference type="OrthoDB" id="7862519at2"/>
<dbReference type="AlphaFoldDB" id="A0A1Y5S420"/>
<evidence type="ECO:0008006" key="4">
    <source>
        <dbReference type="Google" id="ProtNLM"/>
    </source>
</evidence>
<gene>
    <name evidence="2" type="ORF">PEL8287_01507</name>
</gene>
<dbReference type="RefSeq" id="WP_085891739.1">
    <property type="nucleotide sequence ID" value="NZ_FWFL01000003.1"/>
</dbReference>
<protein>
    <recommendedName>
        <fullName evidence="4">PH domain-containing protein</fullName>
    </recommendedName>
</protein>
<dbReference type="EMBL" id="FWFL01000003">
    <property type="protein sequence ID" value="SLN32143.1"/>
    <property type="molecule type" value="Genomic_DNA"/>
</dbReference>
<reference evidence="2 3" key="1">
    <citation type="submission" date="2017-03" db="EMBL/GenBank/DDBJ databases">
        <authorList>
            <person name="Afonso C.L."/>
            <person name="Miller P.J."/>
            <person name="Scott M.A."/>
            <person name="Spackman E."/>
            <person name="Goraichik I."/>
            <person name="Dimitrov K.M."/>
            <person name="Suarez D.L."/>
            <person name="Swayne D.E."/>
        </authorList>
    </citation>
    <scope>NUCLEOTIDE SEQUENCE [LARGE SCALE GENOMIC DNA]</scope>
    <source>
        <strain evidence="2 3">CECT 8287</strain>
    </source>
</reference>
<keyword evidence="1" id="KW-0812">Transmembrane</keyword>
<organism evidence="2 3">
    <name type="scientific">Roseovarius litorisediminis</name>
    <dbReference type="NCBI Taxonomy" id="1312363"/>
    <lineage>
        <taxon>Bacteria</taxon>
        <taxon>Pseudomonadati</taxon>
        <taxon>Pseudomonadota</taxon>
        <taxon>Alphaproteobacteria</taxon>
        <taxon>Rhodobacterales</taxon>
        <taxon>Roseobacteraceae</taxon>
        <taxon>Roseovarius</taxon>
    </lineage>
</organism>
<accession>A0A1Y5S420</accession>
<evidence type="ECO:0000256" key="1">
    <source>
        <dbReference type="SAM" id="Phobius"/>
    </source>
</evidence>
<name>A0A1Y5S420_9RHOB</name>
<keyword evidence="1" id="KW-0472">Membrane</keyword>